<evidence type="ECO:0000313" key="2">
    <source>
        <dbReference type="Proteomes" id="UP000019376"/>
    </source>
</evidence>
<dbReference type="EMBL" id="KB644408">
    <property type="protein sequence ID" value="EPS25659.1"/>
    <property type="molecule type" value="Genomic_DNA"/>
</dbReference>
<evidence type="ECO:0000313" key="1">
    <source>
        <dbReference type="EMBL" id="EPS25659.1"/>
    </source>
</evidence>
<reference evidence="1 2" key="1">
    <citation type="journal article" date="2013" name="PLoS ONE">
        <title>Genomic and secretomic analyses reveal unique features of the lignocellulolytic enzyme system of Penicillium decumbens.</title>
        <authorList>
            <person name="Liu G."/>
            <person name="Zhang L."/>
            <person name="Wei X."/>
            <person name="Zou G."/>
            <person name="Qin Y."/>
            <person name="Ma L."/>
            <person name="Li J."/>
            <person name="Zheng H."/>
            <person name="Wang S."/>
            <person name="Wang C."/>
            <person name="Xun L."/>
            <person name="Zhao G.-P."/>
            <person name="Zhou Z."/>
            <person name="Qu Y."/>
        </authorList>
    </citation>
    <scope>NUCLEOTIDE SEQUENCE [LARGE SCALE GENOMIC DNA]</scope>
    <source>
        <strain evidence="2">114-2 / CGMCC 5302</strain>
    </source>
</reference>
<proteinExistence type="predicted"/>
<name>S7Z699_PENO1</name>
<dbReference type="HOGENOM" id="CLU_2109851_0_0_1"/>
<dbReference type="AlphaFoldDB" id="S7Z699"/>
<sequence>MAALIDVSHLAEIIPVIRTWWSNPFACLLKILTGTSSLICLGFTAAQRSLAKVAVSFQIIEMFNTVAPSPSSYSQSSGRRDFPWMGQRSFEGYNTIGELSARWGCVIRLADSGPK</sequence>
<dbReference type="Proteomes" id="UP000019376">
    <property type="component" value="Unassembled WGS sequence"/>
</dbReference>
<keyword evidence="2" id="KW-1185">Reference proteome</keyword>
<protein>
    <submittedName>
        <fullName evidence="1">Uncharacterized protein</fullName>
    </submittedName>
</protein>
<organism evidence="1 2">
    <name type="scientific">Penicillium oxalicum (strain 114-2 / CGMCC 5302)</name>
    <name type="common">Penicillium decumbens</name>
    <dbReference type="NCBI Taxonomy" id="933388"/>
    <lineage>
        <taxon>Eukaryota</taxon>
        <taxon>Fungi</taxon>
        <taxon>Dikarya</taxon>
        <taxon>Ascomycota</taxon>
        <taxon>Pezizomycotina</taxon>
        <taxon>Eurotiomycetes</taxon>
        <taxon>Eurotiomycetidae</taxon>
        <taxon>Eurotiales</taxon>
        <taxon>Aspergillaceae</taxon>
        <taxon>Penicillium</taxon>
    </lineage>
</organism>
<accession>S7Z699</accession>
<gene>
    <name evidence="1" type="ORF">PDE_00593</name>
</gene>